<dbReference type="Gene3D" id="2.60.120.10">
    <property type="entry name" value="Jelly Rolls"/>
    <property type="match status" value="1"/>
</dbReference>
<proteinExistence type="predicted"/>
<gene>
    <name evidence="2" type="ORF">BLIN9172_01301</name>
</gene>
<evidence type="ECO:0000313" key="2">
    <source>
        <dbReference type="EMBL" id="SMX76820.1"/>
    </source>
</evidence>
<dbReference type="RefSeq" id="WP_101554322.1">
    <property type="nucleotide sequence ID" value="NZ_FXYY01000005.1"/>
</dbReference>
<dbReference type="Proteomes" id="UP000234641">
    <property type="component" value="Unassembled WGS sequence"/>
</dbReference>
<accession>A0A2H1INZ0</accession>
<sequence>MRALASFADRDPVPWANGGGQTTELVSLADSVRLTPELRPWRLSIARLSRVGPFSALPGMARTFLPTAEVTLDIDGHVHSVPALHPERFHGRQAVSLVGMAEPCFAVNLMIADEDTGSTGCDAATESGNSGQDSESASGELQMSIGEPVPTDGSRFVLTLESGAEHPRFQLFELEPGEAIPDEIPVAVLLSGSVDTHI</sequence>
<dbReference type="AlphaFoldDB" id="A0A2H1INZ0"/>
<dbReference type="EMBL" id="FXYY01000005">
    <property type="protein sequence ID" value="SMX76820.1"/>
    <property type="molecule type" value="Genomic_DNA"/>
</dbReference>
<dbReference type="SUPFAM" id="SSF51182">
    <property type="entry name" value="RmlC-like cupins"/>
    <property type="match status" value="1"/>
</dbReference>
<dbReference type="Pfam" id="PF05962">
    <property type="entry name" value="HutD"/>
    <property type="match status" value="1"/>
</dbReference>
<dbReference type="InterPro" id="IPR011051">
    <property type="entry name" value="RmlC_Cupin_sf"/>
</dbReference>
<organism evidence="2 3">
    <name type="scientific">Brevibacterium linens ATCC 9172</name>
    <dbReference type="NCBI Taxonomy" id="1255617"/>
    <lineage>
        <taxon>Bacteria</taxon>
        <taxon>Bacillati</taxon>
        <taxon>Actinomycetota</taxon>
        <taxon>Actinomycetes</taxon>
        <taxon>Micrococcales</taxon>
        <taxon>Brevibacteriaceae</taxon>
        <taxon>Brevibacterium</taxon>
    </lineage>
</organism>
<name>A0A2H1INZ0_BRELN</name>
<feature type="compositionally biased region" description="Polar residues" evidence="1">
    <location>
        <begin position="126"/>
        <end position="141"/>
    </location>
</feature>
<dbReference type="InterPro" id="IPR014710">
    <property type="entry name" value="RmlC-like_jellyroll"/>
</dbReference>
<reference evidence="2 3" key="1">
    <citation type="submission" date="2017-03" db="EMBL/GenBank/DDBJ databases">
        <authorList>
            <person name="Afonso C.L."/>
            <person name="Miller P.J."/>
            <person name="Scott M.A."/>
            <person name="Spackman E."/>
            <person name="Goraichik I."/>
            <person name="Dimitrov K.M."/>
            <person name="Suarez D.L."/>
            <person name="Swayne D.E."/>
        </authorList>
    </citation>
    <scope>NUCLEOTIDE SEQUENCE [LARGE SCALE GENOMIC DNA]</scope>
    <source>
        <strain evidence="2 3">ATCC 9172</strain>
    </source>
</reference>
<dbReference type="InterPro" id="IPR010282">
    <property type="entry name" value="Uncharacterised_HutD/Ves"/>
</dbReference>
<evidence type="ECO:0000313" key="3">
    <source>
        <dbReference type="Proteomes" id="UP000234641"/>
    </source>
</evidence>
<evidence type="ECO:0000256" key="1">
    <source>
        <dbReference type="SAM" id="MobiDB-lite"/>
    </source>
</evidence>
<feature type="region of interest" description="Disordered" evidence="1">
    <location>
        <begin position="118"/>
        <end position="149"/>
    </location>
</feature>
<protein>
    <submittedName>
        <fullName evidence="2">HutD protein</fullName>
    </submittedName>
</protein>